<organism evidence="1 2">
    <name type="scientific">Rhizobium lusitanum</name>
    <dbReference type="NCBI Taxonomy" id="293958"/>
    <lineage>
        <taxon>Bacteria</taxon>
        <taxon>Pseudomonadati</taxon>
        <taxon>Pseudomonadota</taxon>
        <taxon>Alphaproteobacteria</taxon>
        <taxon>Hyphomicrobiales</taxon>
        <taxon>Rhizobiaceae</taxon>
        <taxon>Rhizobium/Agrobacterium group</taxon>
        <taxon>Rhizobium</taxon>
    </lineage>
</organism>
<protein>
    <submittedName>
        <fullName evidence="1">Uncharacterized protein</fullName>
    </submittedName>
</protein>
<dbReference type="EMBL" id="WUEY01000023">
    <property type="protein sequence ID" value="NEI73888.1"/>
    <property type="molecule type" value="Genomic_DNA"/>
</dbReference>
<dbReference type="Proteomes" id="UP000483035">
    <property type="component" value="Unassembled WGS sequence"/>
</dbReference>
<dbReference type="AlphaFoldDB" id="A0A6L9UH11"/>
<evidence type="ECO:0000313" key="2">
    <source>
        <dbReference type="Proteomes" id="UP000483035"/>
    </source>
</evidence>
<proteinExistence type="predicted"/>
<name>A0A6L9UH11_9HYPH</name>
<dbReference type="RefSeq" id="WP_163992616.1">
    <property type="nucleotide sequence ID" value="NZ_WUEY01000023.1"/>
</dbReference>
<reference evidence="1 2" key="1">
    <citation type="submission" date="2019-12" db="EMBL/GenBank/DDBJ databases">
        <title>Rhizobium genotypes associated with high levels of biological nitrogen fixation by grain legumes in a temperate-maritime cropping system.</title>
        <authorList>
            <person name="Maluk M."/>
            <person name="Francesc Ferrando Molina F."/>
            <person name="Lopez Del Egido L."/>
            <person name="Lafos M."/>
            <person name="Langarica-Fuentes A."/>
            <person name="Gebre Yohannes G."/>
            <person name="Young M.W."/>
            <person name="Martin P."/>
            <person name="Gantlett R."/>
            <person name="Kenicer G."/>
            <person name="Hawes C."/>
            <person name="Begg G.S."/>
            <person name="Quilliam R.S."/>
            <person name="Squire G.R."/>
            <person name="Poole P.S."/>
            <person name="Young P.W."/>
            <person name="Iannetta P.M."/>
            <person name="James E.K."/>
        </authorList>
    </citation>
    <scope>NUCLEOTIDE SEQUENCE [LARGE SCALE GENOMIC DNA]</scope>
    <source>
        <strain evidence="1 2">JHI1118</strain>
    </source>
</reference>
<accession>A0A6L9UH11</accession>
<sequence length="63" mass="7506">MARLRHFFRLSAQRDDIETKLLLREFSALFLEDPFEDGTDKELRAKCAELSAAISSRRFRHRH</sequence>
<evidence type="ECO:0000313" key="1">
    <source>
        <dbReference type="EMBL" id="NEI73888.1"/>
    </source>
</evidence>
<gene>
    <name evidence="1" type="ORF">GR212_30485</name>
</gene>
<comment type="caution">
    <text evidence="1">The sequence shown here is derived from an EMBL/GenBank/DDBJ whole genome shotgun (WGS) entry which is preliminary data.</text>
</comment>